<evidence type="ECO:0000256" key="1">
    <source>
        <dbReference type="ARBA" id="ARBA00004496"/>
    </source>
</evidence>
<dbReference type="InterPro" id="IPR057983">
    <property type="entry name" value="NAA35-like_N"/>
</dbReference>
<dbReference type="InterPro" id="IPR007244">
    <property type="entry name" value="Naa35_N"/>
</dbReference>
<evidence type="ECO:0000256" key="2">
    <source>
        <dbReference type="ARBA" id="ARBA00006289"/>
    </source>
</evidence>
<comment type="similarity">
    <text evidence="2">Belongs to the MAK10 family.</text>
</comment>
<dbReference type="AlphaFoldDB" id="A0ABD3W3K0"/>
<dbReference type="GO" id="GO:0005737">
    <property type="term" value="C:cytoplasm"/>
    <property type="evidence" value="ECO:0007669"/>
    <property type="project" value="UniProtKB-SubCell"/>
</dbReference>
<evidence type="ECO:0000259" key="5">
    <source>
        <dbReference type="Pfam" id="PF04112"/>
    </source>
</evidence>
<evidence type="ECO:0000313" key="8">
    <source>
        <dbReference type="Proteomes" id="UP001634394"/>
    </source>
</evidence>
<dbReference type="Pfam" id="PF25789">
    <property type="entry name" value="TPR_NAA35"/>
    <property type="match status" value="1"/>
</dbReference>
<dbReference type="EMBL" id="JBJQND010000009">
    <property type="protein sequence ID" value="KAL3867443.1"/>
    <property type="molecule type" value="Genomic_DNA"/>
</dbReference>
<reference evidence="7 8" key="1">
    <citation type="submission" date="2024-11" db="EMBL/GenBank/DDBJ databases">
        <title>Chromosome-level genome assembly of the freshwater bivalve Anodonta woodiana.</title>
        <authorList>
            <person name="Chen X."/>
        </authorList>
    </citation>
    <scope>NUCLEOTIDE SEQUENCE [LARGE SCALE GENOMIC DNA]</scope>
    <source>
        <strain evidence="7">MN2024</strain>
        <tissue evidence="7">Gills</tissue>
    </source>
</reference>
<dbReference type="InterPro" id="IPR057982">
    <property type="entry name" value="TPR_NAA35"/>
</dbReference>
<accession>A0ABD3W3K0</accession>
<evidence type="ECO:0000259" key="6">
    <source>
        <dbReference type="Pfam" id="PF25789"/>
    </source>
</evidence>
<organism evidence="7 8">
    <name type="scientific">Sinanodonta woodiana</name>
    <name type="common">Chinese pond mussel</name>
    <name type="synonym">Anodonta woodiana</name>
    <dbReference type="NCBI Taxonomy" id="1069815"/>
    <lineage>
        <taxon>Eukaryota</taxon>
        <taxon>Metazoa</taxon>
        <taxon>Spiralia</taxon>
        <taxon>Lophotrochozoa</taxon>
        <taxon>Mollusca</taxon>
        <taxon>Bivalvia</taxon>
        <taxon>Autobranchia</taxon>
        <taxon>Heteroconchia</taxon>
        <taxon>Palaeoheterodonta</taxon>
        <taxon>Unionida</taxon>
        <taxon>Unionoidea</taxon>
        <taxon>Unionidae</taxon>
        <taxon>Unioninae</taxon>
        <taxon>Sinanodonta</taxon>
    </lineage>
</organism>
<name>A0ABD3W3K0_SINWO</name>
<gene>
    <name evidence="7" type="ORF">ACJMK2_044645</name>
</gene>
<keyword evidence="3" id="KW-0963">Cytoplasm</keyword>
<dbReference type="Pfam" id="PF04112">
    <property type="entry name" value="Mak10"/>
    <property type="match status" value="1"/>
</dbReference>
<protein>
    <recommendedName>
        <fullName evidence="4">Protein MAK10 homolog</fullName>
    </recommendedName>
</protein>
<feature type="domain" description="NAA35-like N-terminal" evidence="5">
    <location>
        <begin position="55"/>
        <end position="199"/>
    </location>
</feature>
<comment type="subcellular location">
    <subcellularLocation>
        <location evidence="1">Cytoplasm</location>
    </subcellularLocation>
</comment>
<comment type="caution">
    <text evidence="7">The sequence shown here is derived from an EMBL/GenBank/DDBJ whole genome shotgun (WGS) entry which is preliminary data.</text>
</comment>
<dbReference type="Proteomes" id="UP001634394">
    <property type="component" value="Unassembled WGS sequence"/>
</dbReference>
<dbReference type="PANTHER" id="PTHR21373">
    <property type="entry name" value="GLUCOSE REPRESSIBLE PROTEIN MAK10"/>
    <property type="match status" value="1"/>
</dbReference>
<evidence type="ECO:0000256" key="3">
    <source>
        <dbReference type="ARBA" id="ARBA00022490"/>
    </source>
</evidence>
<sequence>MAASIKQLSGDVVTDTPALRYSEMEEEAKDKDRPVYNWKDVTQEFRESASQLTLGQLLHDSQFGLFEAMSAIEMMDSKMDAGMMCNQIKRKVLNLNQAIQAGDVKLKDLSYQELIGIMDSTLSCVVTWLEGHSLAQTVFTNLYFHDPHLIDDRCLKAFSLCILKIVDLVRDKVNRASVFEEEDFQPMTYGFKMAGEITEMRVIGMMKEVEDEYSKLIRNTRSKQGEEKNESLEKEHELAMAVYIRLKFYKQFFMMLLAFGKDKCEGIEQAQKLIVQLQELTPSMTASINLGIQPEKKEPTKNDYPTISGFEPLINQRLLPPTFPRYTVIRSRSDAVIYMETLLEKLHVATTIVGVNSFQTVMEIFKEFSKSSPCVLSRSILQLTFLPLNRRVFGEHSIVDYLKESIRNFIAPPALALKSPLYNNPEAKQYVDALLTRAVRPMCNLVQITGHNRARQRDKYAHILEEMGNLQEEADKVDAYLHKLLMKLEPGRHHLACFGTWVLYHTLHAMISYILLGFELELYASYEYHYVFWYLYELLYAWLLSTLHRADNFLMGHDAYMDQQKGRSSKKSKKKKRTKTLNKEMTIAQAQQQMFGGYYKAVLGLKLASKMKQPHFEFDSEEVRYTHRFVPFSSIVTPPMVHYTQYKEMTDLCRYEPKPTAEDLYTGSCKCFHQAKTLYESLSSPSDETLTIIKIAKTNFVMMKLLSGGHKKDSKAPPEYDFSLHKIFPLIKL</sequence>
<dbReference type="PANTHER" id="PTHR21373:SF0">
    <property type="entry name" value="N-ALPHA-ACETYLTRANSFERASE 35, NATC AUXILIARY SUBUNIT"/>
    <property type="match status" value="1"/>
</dbReference>
<evidence type="ECO:0000256" key="4">
    <source>
        <dbReference type="ARBA" id="ARBA00030494"/>
    </source>
</evidence>
<proteinExistence type="inferred from homology"/>
<keyword evidence="8" id="KW-1185">Reference proteome</keyword>
<evidence type="ECO:0000313" key="7">
    <source>
        <dbReference type="EMBL" id="KAL3867443.1"/>
    </source>
</evidence>
<feature type="domain" description="NAA35-like TPR repeats" evidence="6">
    <location>
        <begin position="349"/>
        <end position="731"/>
    </location>
</feature>